<sequence length="463" mass="50379">MPNARLLVVDDEPDIRQLLSEVLEDEGYVIATAEHAEAARAARSEGRFDAVLLDIWMPGTDGIALLREWKGAGDDTPVLMMSGHGTIETAVEATRLGAYDFIEKPVTLAKLLITLERALEAQRLRADNQALRRQLSPPVAPLGDSPVMQRLRAQLERLAGVDAPVLLLGEAGTGKEGLARWMHEHSSRAGQPFVTVAGAAIADEAAAATLFGSESETGSVPGLIEQAEGGTLYLDELTELGPELQLRLSSVLERRELLRVGGRQPVPLRARVIAASSRDLEAELAGQRLREDLYYQLNVLPLRVPPLRERGADVLAQAQALAEHFVSRDRLPLRCFSESAAARLAAHSWPGNLRELRALVQRLLVLGGDEQIEASEVEAALGRRPAAAPAASAASGDEDGFRADFSQPLREARDQFERAYLLHWLEQCEGSVGKLAKAVGMERTHLYRKLRDLGIELRGGKEG</sequence>
<accession>A0A1G6YP15</accession>
<dbReference type="SUPFAM" id="SSF46689">
    <property type="entry name" value="Homeodomain-like"/>
    <property type="match status" value="1"/>
</dbReference>
<dbReference type="InterPro" id="IPR027417">
    <property type="entry name" value="P-loop_NTPase"/>
</dbReference>
<dbReference type="InterPro" id="IPR001789">
    <property type="entry name" value="Sig_transdc_resp-reg_receiver"/>
</dbReference>
<evidence type="ECO:0000256" key="7">
    <source>
        <dbReference type="ARBA" id="ARBA00023163"/>
    </source>
</evidence>
<evidence type="ECO:0000256" key="3">
    <source>
        <dbReference type="ARBA" id="ARBA00022840"/>
    </source>
</evidence>
<dbReference type="STRING" id="265719.SAMN04488509_11098"/>
<evidence type="ECO:0000256" key="5">
    <source>
        <dbReference type="ARBA" id="ARBA00023015"/>
    </source>
</evidence>
<evidence type="ECO:0000313" key="11">
    <source>
        <dbReference type="EMBL" id="SDD92032.1"/>
    </source>
</evidence>
<evidence type="ECO:0000256" key="1">
    <source>
        <dbReference type="ARBA" id="ARBA00022553"/>
    </source>
</evidence>
<dbReference type="AlphaFoldDB" id="A0A1G6YP15"/>
<dbReference type="PROSITE" id="PS00688">
    <property type="entry name" value="SIGMA54_INTERACT_3"/>
    <property type="match status" value="1"/>
</dbReference>
<evidence type="ECO:0000259" key="9">
    <source>
        <dbReference type="PROSITE" id="PS50045"/>
    </source>
</evidence>
<dbReference type="PANTHER" id="PTHR32071:SF17">
    <property type="entry name" value="TRANSCRIPTIONAL REGULATOR (NTRC FAMILY)"/>
    <property type="match status" value="1"/>
</dbReference>
<dbReference type="Gene3D" id="1.10.8.60">
    <property type="match status" value="1"/>
</dbReference>
<evidence type="ECO:0000256" key="2">
    <source>
        <dbReference type="ARBA" id="ARBA00022741"/>
    </source>
</evidence>
<keyword evidence="3" id="KW-0067">ATP-binding</keyword>
<evidence type="ECO:0000256" key="6">
    <source>
        <dbReference type="ARBA" id="ARBA00023125"/>
    </source>
</evidence>
<evidence type="ECO:0000313" key="12">
    <source>
        <dbReference type="Proteomes" id="UP000199603"/>
    </source>
</evidence>
<feature type="modified residue" description="4-aspartylphosphate" evidence="8">
    <location>
        <position position="54"/>
    </location>
</feature>
<dbReference type="InterPro" id="IPR009057">
    <property type="entry name" value="Homeodomain-like_sf"/>
</dbReference>
<dbReference type="PROSITE" id="PS00676">
    <property type="entry name" value="SIGMA54_INTERACT_2"/>
    <property type="match status" value="1"/>
</dbReference>
<dbReference type="CDD" id="cd17550">
    <property type="entry name" value="REC_NtrX-like"/>
    <property type="match status" value="1"/>
</dbReference>
<dbReference type="SMART" id="SM00448">
    <property type="entry name" value="REC"/>
    <property type="match status" value="1"/>
</dbReference>
<dbReference type="CDD" id="cd00009">
    <property type="entry name" value="AAA"/>
    <property type="match status" value="1"/>
</dbReference>
<dbReference type="EMBL" id="FNAG01000010">
    <property type="protein sequence ID" value="SDD92032.1"/>
    <property type="molecule type" value="Genomic_DNA"/>
</dbReference>
<dbReference type="Pfam" id="PF02954">
    <property type="entry name" value="HTH_8"/>
    <property type="match status" value="1"/>
</dbReference>
<proteinExistence type="predicted"/>
<dbReference type="Pfam" id="PF00072">
    <property type="entry name" value="Response_reg"/>
    <property type="match status" value="1"/>
</dbReference>
<dbReference type="InterPro" id="IPR025944">
    <property type="entry name" value="Sigma_54_int_dom_CS"/>
</dbReference>
<dbReference type="PROSITE" id="PS50110">
    <property type="entry name" value="RESPONSE_REGULATORY"/>
    <property type="match status" value="1"/>
</dbReference>
<organism evidence="11 12">
    <name type="scientific">Aquimonas voraii</name>
    <dbReference type="NCBI Taxonomy" id="265719"/>
    <lineage>
        <taxon>Bacteria</taxon>
        <taxon>Pseudomonadati</taxon>
        <taxon>Pseudomonadota</taxon>
        <taxon>Gammaproteobacteria</taxon>
        <taxon>Lysobacterales</taxon>
        <taxon>Lysobacteraceae</taxon>
        <taxon>Aquimonas</taxon>
    </lineage>
</organism>
<evidence type="ECO:0000259" key="10">
    <source>
        <dbReference type="PROSITE" id="PS50110"/>
    </source>
</evidence>
<dbReference type="OrthoDB" id="9804019at2"/>
<keyword evidence="5" id="KW-0805">Transcription regulation</keyword>
<gene>
    <name evidence="11" type="ORF">SAMN04488509_11098</name>
</gene>
<protein>
    <submittedName>
        <fullName evidence="11">Two component, sigma54 specific, transcriptional regulator, Fis family</fullName>
    </submittedName>
</protein>
<dbReference type="GO" id="GO:0006355">
    <property type="term" value="P:regulation of DNA-templated transcription"/>
    <property type="evidence" value="ECO:0007669"/>
    <property type="project" value="InterPro"/>
</dbReference>
<dbReference type="InterPro" id="IPR002078">
    <property type="entry name" value="Sigma_54_int"/>
</dbReference>
<dbReference type="InterPro" id="IPR058031">
    <property type="entry name" value="AAA_lid_NorR"/>
</dbReference>
<dbReference type="GO" id="GO:0043565">
    <property type="term" value="F:sequence-specific DNA binding"/>
    <property type="evidence" value="ECO:0007669"/>
    <property type="project" value="InterPro"/>
</dbReference>
<dbReference type="SUPFAM" id="SSF52540">
    <property type="entry name" value="P-loop containing nucleoside triphosphate hydrolases"/>
    <property type="match status" value="1"/>
</dbReference>
<name>A0A1G6YP15_9GAMM</name>
<dbReference type="Gene3D" id="3.40.50.300">
    <property type="entry name" value="P-loop containing nucleotide triphosphate hydrolases"/>
    <property type="match status" value="1"/>
</dbReference>
<dbReference type="Pfam" id="PF00158">
    <property type="entry name" value="Sigma54_activat"/>
    <property type="match status" value="1"/>
</dbReference>
<dbReference type="PROSITE" id="PS50045">
    <property type="entry name" value="SIGMA54_INTERACT_4"/>
    <property type="match status" value="1"/>
</dbReference>
<reference evidence="11 12" key="1">
    <citation type="submission" date="2016-10" db="EMBL/GenBank/DDBJ databases">
        <authorList>
            <person name="de Groot N.N."/>
        </authorList>
    </citation>
    <scope>NUCLEOTIDE SEQUENCE [LARGE SCALE GENOMIC DNA]</scope>
    <source>
        <strain evidence="11 12">DSM 16957</strain>
    </source>
</reference>
<keyword evidence="2" id="KW-0547">Nucleotide-binding</keyword>
<dbReference type="Pfam" id="PF25601">
    <property type="entry name" value="AAA_lid_14"/>
    <property type="match status" value="1"/>
</dbReference>
<dbReference type="InterPro" id="IPR011006">
    <property type="entry name" value="CheY-like_superfamily"/>
</dbReference>
<keyword evidence="12" id="KW-1185">Reference proteome</keyword>
<feature type="domain" description="Response regulatory" evidence="10">
    <location>
        <begin position="5"/>
        <end position="119"/>
    </location>
</feature>
<keyword evidence="7" id="KW-0804">Transcription</keyword>
<dbReference type="SUPFAM" id="SSF52172">
    <property type="entry name" value="CheY-like"/>
    <property type="match status" value="1"/>
</dbReference>
<dbReference type="RefSeq" id="WP_091244170.1">
    <property type="nucleotide sequence ID" value="NZ_FNAG01000010.1"/>
</dbReference>
<keyword evidence="1 8" id="KW-0597">Phosphoprotein</keyword>
<dbReference type="GO" id="GO:0005524">
    <property type="term" value="F:ATP binding"/>
    <property type="evidence" value="ECO:0007669"/>
    <property type="project" value="UniProtKB-KW"/>
</dbReference>
<dbReference type="FunFam" id="3.40.50.2300:FF:000018">
    <property type="entry name" value="DNA-binding transcriptional regulator NtrC"/>
    <property type="match status" value="1"/>
</dbReference>
<dbReference type="Proteomes" id="UP000199603">
    <property type="component" value="Unassembled WGS sequence"/>
</dbReference>
<evidence type="ECO:0000256" key="8">
    <source>
        <dbReference type="PROSITE-ProRule" id="PRU00169"/>
    </source>
</evidence>
<dbReference type="InterPro" id="IPR002197">
    <property type="entry name" value="HTH_Fis"/>
</dbReference>
<dbReference type="InterPro" id="IPR025943">
    <property type="entry name" value="Sigma_54_int_dom_ATP-bd_2"/>
</dbReference>
<dbReference type="GO" id="GO:0000160">
    <property type="term" value="P:phosphorelay signal transduction system"/>
    <property type="evidence" value="ECO:0007669"/>
    <property type="project" value="UniProtKB-KW"/>
</dbReference>
<keyword evidence="4" id="KW-0902">Two-component regulatory system</keyword>
<evidence type="ECO:0000256" key="4">
    <source>
        <dbReference type="ARBA" id="ARBA00023012"/>
    </source>
</evidence>
<keyword evidence="6" id="KW-0238">DNA-binding</keyword>
<dbReference type="PANTHER" id="PTHR32071">
    <property type="entry name" value="TRANSCRIPTIONAL REGULATORY PROTEIN"/>
    <property type="match status" value="1"/>
</dbReference>
<dbReference type="Gene3D" id="1.10.10.60">
    <property type="entry name" value="Homeodomain-like"/>
    <property type="match status" value="1"/>
</dbReference>
<dbReference type="Gene3D" id="3.40.50.2300">
    <property type="match status" value="1"/>
</dbReference>
<feature type="domain" description="Sigma-54 factor interaction" evidence="9">
    <location>
        <begin position="141"/>
        <end position="365"/>
    </location>
</feature>